<comment type="similarity">
    <text evidence="3">Belongs to the GRAS family.</text>
</comment>
<feature type="region of interest" description="SAW" evidence="3">
    <location>
        <begin position="1766"/>
        <end position="1840"/>
    </location>
</feature>
<feature type="coiled-coil region" evidence="4">
    <location>
        <begin position="1212"/>
        <end position="1285"/>
    </location>
</feature>
<feature type="short sequence motif" description="LxCxE motif" evidence="3">
    <location>
        <begin position="1484"/>
        <end position="1488"/>
    </location>
</feature>
<accession>A0AA88X6N6</accession>
<dbReference type="InterPro" id="IPR058610">
    <property type="entry name" value="WIT1_2_N"/>
</dbReference>
<reference evidence="7" key="1">
    <citation type="submission" date="2022-12" db="EMBL/GenBank/DDBJ databases">
        <title>Draft genome assemblies for two species of Escallonia (Escalloniales).</title>
        <authorList>
            <person name="Chanderbali A."/>
            <person name="Dervinis C."/>
            <person name="Anghel I."/>
            <person name="Soltis D."/>
            <person name="Soltis P."/>
            <person name="Zapata F."/>
        </authorList>
    </citation>
    <scope>NUCLEOTIDE SEQUENCE</scope>
    <source>
        <strain evidence="7">UCBG64.0493</strain>
        <tissue evidence="7">Leaf</tissue>
    </source>
</reference>
<dbReference type="Pfam" id="PF26581">
    <property type="entry name" value="WIT1_2_N"/>
    <property type="match status" value="1"/>
</dbReference>
<evidence type="ECO:0000313" key="8">
    <source>
        <dbReference type="Proteomes" id="UP001188597"/>
    </source>
</evidence>
<feature type="region of interest" description="Disordered" evidence="5">
    <location>
        <begin position="25"/>
        <end position="88"/>
    </location>
</feature>
<dbReference type="Proteomes" id="UP001188597">
    <property type="component" value="Unassembled WGS sequence"/>
</dbReference>
<dbReference type="EMBL" id="JAVXUP010000143">
    <property type="protein sequence ID" value="KAK3036610.1"/>
    <property type="molecule type" value="Genomic_DNA"/>
</dbReference>
<dbReference type="InterPro" id="IPR005202">
    <property type="entry name" value="TF_GRAS"/>
</dbReference>
<gene>
    <name evidence="7" type="ORF">RJ639_031675</name>
</gene>
<feature type="region of interest" description="Disordered" evidence="5">
    <location>
        <begin position="771"/>
        <end position="794"/>
    </location>
</feature>
<keyword evidence="2" id="KW-0804">Transcription</keyword>
<dbReference type="PANTHER" id="PTHR43049:SF1">
    <property type="entry name" value="EARLY ENDOSOME ANTIGEN"/>
    <property type="match status" value="1"/>
</dbReference>
<name>A0AA88X6N6_9ASTE</name>
<sequence>MQFSNVSFCFDIRSQVKNREVNQLVKEGKKEEEETSLDGEFIKVEKESFDARNDPDTAETESVPDDKPSVTERHSSISSSSREFEEAQEKVKELELELESIAQAYKHSESENTRLKDEVLLTKEKLEESGKKYEALELNNKTLQDQIKEAEERYSLQLSALQEALEAQDIKQKELIGVKEAFDGLNLELESSRKKMQDLEQELQLSTGEAQKFEDLHKQSGSHAESETNRAVEFERLLELAKLSAKEVENQMASLQQELKGLYEKIAENEKVEEALKITTADLSSVQGELELSKSQTVDMEQKLASKEALIDELTQELDTKRASESQVKEDFSAMENLLSSTKEDLQAKLAELDNLKIKLKEEASAKELTEVGLKKQETEFSLVQEELAKVKQEKASFEATVADLTSNAAQMKELCSDLEAKLQLSDENFCKADSLLSQALEKSADLEQKLRSLEELHHESGYAATTATEKNLKLEDALQASIAETAEVKAQLRELETRVIAAEQVKVELEQQLNLVELKSNDAERELREFSEKVSKLSAALENVEEEKKQLGAQVQDYEDKIGQLESKLSDLSTRNSELELEVTSAMEKCAEHEGRANVTHERSIELEDLIQKSHSKVDDAGKKVSELELMLETEKYRIQELEEQVCSLEEKCSGAEEESKKHSNKVTELGRELEAFQLKATTLEVALQEATAKEKELTESLNITTEDKRNLEDESKSLAEKLVETESLLDVLRNELNLTAQRLQSIESDLKAAGLKESEVMDKLKSAEEKLEQQERALEHATGKNSELESLHETLTRDSELKLQEALAHFTSRDSEARSLHERSITLEDQIKGYEVQVAEAAEKSASVKGELDQILMKLASSESTNEELKKRISEAEDKAAQSFSENEMLVETNMQLKSKVNELEELLSSAYNEKEATAQQLVSHMNTITELSDKHSIASELQLATETRISEAETQLQEAIQKFTHRDTEAKDLNDKLNALEGQIKLYEEQKHEASALAETRKVELEQTLSKLKDLECVIEELQSKSGRLEKDSEGLAEANLKLTEELVSYESKVNDLQTKLSTAFAEKNEAVEQLDSSKKAVEDLKQQLTSEGQSLQAQISSVMDENNLLSVTYQSAKEELQAVIIQLEGQLKEQKSNEDALKAEMGTLKAEIGEKSMLTSRLKELEEQLTLAEARVKEEVESVRVAAEGREKELSSKLEDHVRQVSDRDVLNEQVVQLEKELHLAQTAITEQKEADSRKDLERDAALKHSFEELEDKRKTVLLLEKEVKELEHRLLQADAKLKEKDVGAGPSEAKDRIEVKSRDIGPTISTPSKRKSKKKLEATSTQTSSSLDMPTQTPEASTAMTFKLILGVALNCPLLMLDAIDLSYVSPSSDFVKFSLDSFPQELPLFNIPPIMLQSLAFQPPINPNSPPMKSKRAIDTVAGESSGDHDDELFNKRRNFSGEATVSGEKAAAAEHEEGEEIAAGAESTGLRLLGLLLQCAECVAVDNLDDASDLLPEISELSSPFGSSPERVAAYFAEALQARIISSCLGTYSPLNIKNLTLTHCQRICNALQSYNSISPLVKFSHFTANQAIFQALDGEDHVHVIDLDIMQGLQWPGLFHILASRTRKIRSMRITGVGSSIELLEATGRRLADFAISLGLPFEFHPLEGKIGNIADLSQLGVRMGETTVVHWMHHCLYDVTGSDLGTLRLLSLLRPKLITVVEQDLSHAGSFLGRFVEALHYYSALFDALGDGLRVDSIERHTVEQQLFGGEIRNIVAVGGPKRTGEVKVERWGGELKQSGFRTVSLAGNPAAQAGLLLGMFPWKGYTLVEENGCLKLGWKDLPLLTASAWEPSDQL</sequence>
<feature type="compositionally biased region" description="Polar residues" evidence="5">
    <location>
        <begin position="1327"/>
        <end position="1342"/>
    </location>
</feature>
<feature type="domain" description="WIT1/2 N-terminal helical bundle" evidence="6">
    <location>
        <begin position="178"/>
        <end position="311"/>
    </location>
</feature>
<dbReference type="PROSITE" id="PS50985">
    <property type="entry name" value="GRAS"/>
    <property type="match status" value="1"/>
</dbReference>
<dbReference type="PANTHER" id="PTHR43049">
    <property type="entry name" value="EARLY ENDOSOME ANTIGEN"/>
    <property type="match status" value="1"/>
</dbReference>
<evidence type="ECO:0000256" key="1">
    <source>
        <dbReference type="ARBA" id="ARBA00023015"/>
    </source>
</evidence>
<evidence type="ECO:0000256" key="3">
    <source>
        <dbReference type="PROSITE-ProRule" id="PRU01191"/>
    </source>
</evidence>
<dbReference type="SUPFAM" id="SSF57997">
    <property type="entry name" value="Tropomyosin"/>
    <property type="match status" value="1"/>
</dbReference>
<feature type="compositionally biased region" description="Basic and acidic residues" evidence="5">
    <location>
        <begin position="1288"/>
        <end position="1308"/>
    </location>
</feature>
<evidence type="ECO:0000313" key="7">
    <source>
        <dbReference type="EMBL" id="KAK3036610.1"/>
    </source>
</evidence>
<comment type="caution">
    <text evidence="3">Lacks conserved residue(s) required for the propagation of feature annotation.</text>
</comment>
<organism evidence="7 8">
    <name type="scientific">Escallonia herrerae</name>
    <dbReference type="NCBI Taxonomy" id="1293975"/>
    <lineage>
        <taxon>Eukaryota</taxon>
        <taxon>Viridiplantae</taxon>
        <taxon>Streptophyta</taxon>
        <taxon>Embryophyta</taxon>
        <taxon>Tracheophyta</taxon>
        <taxon>Spermatophyta</taxon>
        <taxon>Magnoliopsida</taxon>
        <taxon>eudicotyledons</taxon>
        <taxon>Gunneridae</taxon>
        <taxon>Pentapetalae</taxon>
        <taxon>asterids</taxon>
        <taxon>campanulids</taxon>
        <taxon>Escalloniales</taxon>
        <taxon>Escalloniaceae</taxon>
        <taxon>Escallonia</taxon>
    </lineage>
</organism>
<keyword evidence="1" id="KW-0805">Transcription regulation</keyword>
<evidence type="ECO:0000259" key="6">
    <source>
        <dbReference type="Pfam" id="PF26581"/>
    </source>
</evidence>
<keyword evidence="4" id="KW-0175">Coiled coil</keyword>
<proteinExistence type="inferred from homology"/>
<feature type="compositionally biased region" description="Basic and acidic residues" evidence="5">
    <location>
        <begin position="40"/>
        <end position="55"/>
    </location>
</feature>
<feature type="coiled-coil region" evidence="4">
    <location>
        <begin position="854"/>
        <end position="1186"/>
    </location>
</feature>
<dbReference type="Pfam" id="PF03514">
    <property type="entry name" value="GRAS"/>
    <property type="match status" value="1"/>
</dbReference>
<evidence type="ECO:0000256" key="4">
    <source>
        <dbReference type="SAM" id="Coils"/>
    </source>
</evidence>
<feature type="region of interest" description="Leucine repeat II (LRII)" evidence="3">
    <location>
        <begin position="1634"/>
        <end position="1666"/>
    </location>
</feature>
<comment type="caution">
    <text evidence="7">The sequence shown here is derived from an EMBL/GenBank/DDBJ whole genome shotgun (WGS) entry which is preliminary data.</text>
</comment>
<evidence type="ECO:0000256" key="5">
    <source>
        <dbReference type="SAM" id="MobiDB-lite"/>
    </source>
</evidence>
<feature type="compositionally biased region" description="Basic and acidic residues" evidence="5">
    <location>
        <begin position="64"/>
        <end position="75"/>
    </location>
</feature>
<feature type="short sequence motif" description="VHIID" evidence="3">
    <location>
        <begin position="1590"/>
        <end position="1594"/>
    </location>
</feature>
<feature type="region of interest" description="Disordered" evidence="5">
    <location>
        <begin position="1288"/>
        <end position="1342"/>
    </location>
</feature>
<feature type="coiled-coil region" evidence="4">
    <location>
        <begin position="297"/>
        <end position="597"/>
    </location>
</feature>
<evidence type="ECO:0000256" key="2">
    <source>
        <dbReference type="ARBA" id="ARBA00023163"/>
    </source>
</evidence>
<feature type="region of interest" description="VHIID" evidence="3">
    <location>
        <begin position="1559"/>
        <end position="1624"/>
    </location>
</feature>
<keyword evidence="8" id="KW-1185">Reference proteome</keyword>
<protein>
    <recommendedName>
        <fullName evidence="6">WIT1/2 N-terminal helical bundle domain-containing protein</fullName>
    </recommendedName>
</protein>